<dbReference type="InterPro" id="IPR000719">
    <property type="entry name" value="Prot_kinase_dom"/>
</dbReference>
<dbReference type="PROSITE" id="PS51450">
    <property type="entry name" value="LRR"/>
    <property type="match status" value="2"/>
</dbReference>
<dbReference type="InterPro" id="IPR001611">
    <property type="entry name" value="Leu-rich_rpt"/>
</dbReference>
<dbReference type="PRINTS" id="PR00019">
    <property type="entry name" value="LEURICHRPT"/>
</dbReference>
<proteinExistence type="predicted"/>
<dbReference type="PANTHER" id="PTHR48007">
    <property type="entry name" value="LEUCINE-RICH REPEAT RECEPTOR-LIKE PROTEIN KINASE PXC1"/>
    <property type="match status" value="1"/>
</dbReference>
<evidence type="ECO:0000256" key="2">
    <source>
        <dbReference type="ARBA" id="ARBA00022614"/>
    </source>
</evidence>
<keyword evidence="11" id="KW-1185">Reference proteome</keyword>
<feature type="chain" id="PRO_5033037060" description="Protein kinase domain-containing protein" evidence="8">
    <location>
        <begin position="20"/>
        <end position="605"/>
    </location>
</feature>
<feature type="transmembrane region" description="Helical" evidence="7">
    <location>
        <begin position="240"/>
        <end position="264"/>
    </location>
</feature>
<keyword evidence="6 7" id="KW-0472">Membrane</keyword>
<dbReference type="InterPro" id="IPR025875">
    <property type="entry name" value="Leu-rich_rpt_4"/>
</dbReference>
<comment type="subcellular location">
    <subcellularLocation>
        <location evidence="1">Membrane</location>
    </subcellularLocation>
</comment>
<dbReference type="GO" id="GO:0005524">
    <property type="term" value="F:ATP binding"/>
    <property type="evidence" value="ECO:0007669"/>
    <property type="project" value="InterPro"/>
</dbReference>
<dbReference type="Pfam" id="PF07714">
    <property type="entry name" value="PK_Tyr_Ser-Thr"/>
    <property type="match status" value="1"/>
</dbReference>
<evidence type="ECO:0000256" key="3">
    <source>
        <dbReference type="ARBA" id="ARBA00022692"/>
    </source>
</evidence>
<sequence>MGLHCFLLVLCFLSSASSACEPSYRDLLNLAFSSVSGFYPPPQSDCLREIRLSFQNLSGAVSWMHLRNITTLETLDLSGNALEGSIPGAFWSAPALIEVNLAENHLGGPLRFDGSSLRFLNLSSNRFTGAPDLSRLSRLRVLDLSGNQLGLAPAGMRSLSFLHYLDVSNNSMAGEFPGDFPAVDELRFLNVSLNNLTGVASLDFLQKFGSAAFVEAGVLTDESPPTKNKSVRNHRKTRPLVIGLIAAAGTVTLGSAVALTLYYARRRCGTRKGRTEEKDVEATAEVGWVAAARWGAAVVIFEKPLMELTFADLAAATSGFGRESLMAEAGRNGPVYRAVLPGDMHVVVRVLESARPVEEKEAAAAFRDIARLRHPNLLPLLGYCISGSEKLLLYEYMERGDLHRWLHELPAARPNTEDWSIVETWENNPANTRSTTTASGDWPTRHRIALGVARGLAFLHQGWVGTRAPVVHGHLVPSNILLGDDLEPRISDFAVTLSTSSSGASAEDDVYSYGVLVMELVTGLTKWREEDVERVREMARNGQGASALDPSLQLEPGWEKEAVECLRVGYLCTARSLEKRPAMQQVVALLKDIRPDTTSSASFSC</sequence>
<name>A0A835Q4G6_VANPL</name>
<keyword evidence="8" id="KW-0732">Signal</keyword>
<dbReference type="Gene3D" id="3.30.200.20">
    <property type="entry name" value="Phosphorylase Kinase, domain 1"/>
    <property type="match status" value="1"/>
</dbReference>
<dbReference type="Pfam" id="PF00560">
    <property type="entry name" value="LRR_1"/>
    <property type="match status" value="1"/>
</dbReference>
<keyword evidence="4" id="KW-0677">Repeat</keyword>
<organism evidence="10 11">
    <name type="scientific">Vanilla planifolia</name>
    <name type="common">Vanilla</name>
    <dbReference type="NCBI Taxonomy" id="51239"/>
    <lineage>
        <taxon>Eukaryota</taxon>
        <taxon>Viridiplantae</taxon>
        <taxon>Streptophyta</taxon>
        <taxon>Embryophyta</taxon>
        <taxon>Tracheophyta</taxon>
        <taxon>Spermatophyta</taxon>
        <taxon>Magnoliopsida</taxon>
        <taxon>Liliopsida</taxon>
        <taxon>Asparagales</taxon>
        <taxon>Orchidaceae</taxon>
        <taxon>Vanilloideae</taxon>
        <taxon>Vanilleae</taxon>
        <taxon>Vanilla</taxon>
    </lineage>
</organism>
<dbReference type="AlphaFoldDB" id="A0A835Q4G6"/>
<dbReference type="PANTHER" id="PTHR48007:SF84">
    <property type="entry name" value="(WILD MALAYSIAN BANANA) HYPOTHETICAL PROTEIN"/>
    <property type="match status" value="1"/>
</dbReference>
<dbReference type="SUPFAM" id="SSF56112">
    <property type="entry name" value="Protein kinase-like (PK-like)"/>
    <property type="match status" value="1"/>
</dbReference>
<dbReference type="InterPro" id="IPR032675">
    <property type="entry name" value="LRR_dom_sf"/>
</dbReference>
<evidence type="ECO:0000313" key="11">
    <source>
        <dbReference type="Proteomes" id="UP000636800"/>
    </source>
</evidence>
<dbReference type="Proteomes" id="UP000636800">
    <property type="component" value="Chromosome 10"/>
</dbReference>
<dbReference type="GO" id="GO:0016020">
    <property type="term" value="C:membrane"/>
    <property type="evidence" value="ECO:0007669"/>
    <property type="project" value="UniProtKB-SubCell"/>
</dbReference>
<evidence type="ECO:0000256" key="1">
    <source>
        <dbReference type="ARBA" id="ARBA00004370"/>
    </source>
</evidence>
<keyword evidence="5 7" id="KW-1133">Transmembrane helix</keyword>
<dbReference type="EMBL" id="JADCNL010000010">
    <property type="protein sequence ID" value="KAG0463996.1"/>
    <property type="molecule type" value="Genomic_DNA"/>
</dbReference>
<evidence type="ECO:0000256" key="4">
    <source>
        <dbReference type="ARBA" id="ARBA00022737"/>
    </source>
</evidence>
<dbReference type="InterPro" id="IPR011009">
    <property type="entry name" value="Kinase-like_dom_sf"/>
</dbReference>
<dbReference type="InterPro" id="IPR001245">
    <property type="entry name" value="Ser-Thr/Tyr_kinase_cat_dom"/>
</dbReference>
<dbReference type="Gene3D" id="1.10.510.10">
    <property type="entry name" value="Transferase(Phosphotransferase) domain 1"/>
    <property type="match status" value="2"/>
</dbReference>
<dbReference type="PROSITE" id="PS50011">
    <property type="entry name" value="PROTEIN_KINASE_DOM"/>
    <property type="match status" value="1"/>
</dbReference>
<dbReference type="Gene3D" id="3.80.10.10">
    <property type="entry name" value="Ribonuclease Inhibitor"/>
    <property type="match status" value="1"/>
</dbReference>
<dbReference type="SUPFAM" id="SSF52058">
    <property type="entry name" value="L domain-like"/>
    <property type="match status" value="1"/>
</dbReference>
<dbReference type="FunFam" id="3.30.200.20:FF:000466">
    <property type="entry name" value="Putative LRR receptor-like serine/threonine-protein kinase"/>
    <property type="match status" value="1"/>
</dbReference>
<evidence type="ECO:0000313" key="10">
    <source>
        <dbReference type="EMBL" id="KAG0463996.1"/>
    </source>
</evidence>
<feature type="domain" description="Protein kinase" evidence="9">
    <location>
        <begin position="321"/>
        <end position="597"/>
    </location>
</feature>
<keyword evidence="3 7" id="KW-0812">Transmembrane</keyword>
<feature type="signal peptide" evidence="8">
    <location>
        <begin position="1"/>
        <end position="19"/>
    </location>
</feature>
<dbReference type="SMART" id="SM00369">
    <property type="entry name" value="LRR_TYP"/>
    <property type="match status" value="3"/>
</dbReference>
<dbReference type="InterPro" id="IPR046959">
    <property type="entry name" value="PRK1-6/SRF4-like"/>
</dbReference>
<dbReference type="GO" id="GO:0004672">
    <property type="term" value="F:protein kinase activity"/>
    <property type="evidence" value="ECO:0007669"/>
    <property type="project" value="InterPro"/>
</dbReference>
<evidence type="ECO:0000256" key="7">
    <source>
        <dbReference type="SAM" id="Phobius"/>
    </source>
</evidence>
<protein>
    <recommendedName>
        <fullName evidence="9">Protein kinase domain-containing protein</fullName>
    </recommendedName>
</protein>
<dbReference type="Pfam" id="PF12799">
    <property type="entry name" value="LRR_4"/>
    <property type="match status" value="1"/>
</dbReference>
<evidence type="ECO:0000256" key="5">
    <source>
        <dbReference type="ARBA" id="ARBA00022989"/>
    </source>
</evidence>
<reference evidence="10 11" key="1">
    <citation type="journal article" date="2020" name="Nat. Food">
        <title>A phased Vanilla planifolia genome enables genetic improvement of flavour and production.</title>
        <authorList>
            <person name="Hasing T."/>
            <person name="Tang H."/>
            <person name="Brym M."/>
            <person name="Khazi F."/>
            <person name="Huang T."/>
            <person name="Chambers A.H."/>
        </authorList>
    </citation>
    <scope>NUCLEOTIDE SEQUENCE [LARGE SCALE GENOMIC DNA]</scope>
    <source>
        <tissue evidence="10">Leaf</tissue>
    </source>
</reference>
<evidence type="ECO:0000256" key="8">
    <source>
        <dbReference type="SAM" id="SignalP"/>
    </source>
</evidence>
<gene>
    <name evidence="10" type="ORF">HPP92_020065</name>
</gene>
<keyword evidence="2" id="KW-0433">Leucine-rich repeat</keyword>
<evidence type="ECO:0000256" key="6">
    <source>
        <dbReference type="ARBA" id="ARBA00023136"/>
    </source>
</evidence>
<accession>A0A835Q4G6</accession>
<evidence type="ECO:0000259" key="9">
    <source>
        <dbReference type="PROSITE" id="PS50011"/>
    </source>
</evidence>
<dbReference type="InterPro" id="IPR003591">
    <property type="entry name" value="Leu-rich_rpt_typical-subtyp"/>
</dbReference>
<comment type="caution">
    <text evidence="10">The sequence shown here is derived from an EMBL/GenBank/DDBJ whole genome shotgun (WGS) entry which is preliminary data.</text>
</comment>